<dbReference type="PhylomeDB" id="A0A0G4HR09"/>
<dbReference type="Pfam" id="PF00149">
    <property type="entry name" value="Metallophos"/>
    <property type="match status" value="1"/>
</dbReference>
<reference evidence="3" key="1">
    <citation type="submission" date="2014-11" db="EMBL/GenBank/DDBJ databases">
        <authorList>
            <person name="Otto D Thomas"/>
            <person name="Naeem Raeece"/>
        </authorList>
    </citation>
    <scope>NUCLEOTIDE SEQUENCE</scope>
</reference>
<evidence type="ECO:0000313" key="3">
    <source>
        <dbReference type="EMBL" id="CEM46706.1"/>
    </source>
</evidence>
<protein>
    <recommendedName>
        <fullName evidence="2">Calcineurin-like phosphoesterase domain-containing protein</fullName>
    </recommendedName>
</protein>
<dbReference type="InterPro" id="IPR029052">
    <property type="entry name" value="Metallo-depent_PP-like"/>
</dbReference>
<dbReference type="EMBL" id="CDMZ01003528">
    <property type="protein sequence ID" value="CEM46706.1"/>
    <property type="molecule type" value="Genomic_DNA"/>
</dbReference>
<keyword evidence="1" id="KW-0175">Coiled coil</keyword>
<accession>A0A0G4HR09</accession>
<dbReference type="SUPFAM" id="SSF56300">
    <property type="entry name" value="Metallo-dependent phosphatases"/>
    <property type="match status" value="1"/>
</dbReference>
<dbReference type="PANTHER" id="PTHR46546">
    <property type="entry name" value="SHEWANELLA-LIKE PROTEIN PHOSPHATASE 1"/>
    <property type="match status" value="1"/>
</dbReference>
<evidence type="ECO:0000256" key="1">
    <source>
        <dbReference type="SAM" id="Coils"/>
    </source>
</evidence>
<dbReference type="InterPro" id="IPR004843">
    <property type="entry name" value="Calcineurin-like_PHP"/>
</dbReference>
<evidence type="ECO:0000259" key="2">
    <source>
        <dbReference type="Pfam" id="PF00149"/>
    </source>
</evidence>
<dbReference type="GO" id="GO:0016787">
    <property type="term" value="F:hydrolase activity"/>
    <property type="evidence" value="ECO:0007669"/>
    <property type="project" value="InterPro"/>
</dbReference>
<sequence length="521" mass="58558">MIESLLSHSRLQQKKMALSLSVLTALVVLCLSCVAAAGYEVFGLGDFHGDESFFYQSLLTTGKFTLDKKAEIQWKEGAKEEDFEIVLTGDYVDRGERGLTIIETLMRLQRGWEDKLIPMLGNHEEFILLLSPDRNAGVSADKDDWPLRERTKGALGVGKTAEVVAWLRERPVVFVSKSGVLFAHGGLSPAIADKALARACENRSFDTLEKRQKGAISIINRVANAHYERMFDCGMDYVIQAAGDDGMQEITQLSDKLKKKRMEWVAASDEGDESKEEELEDQIDELEERLQEAAVAWILQRDDLALRTMLARAKMTCPSKPWPLATNGKDHYQSHANGVTWWRGLGRLPKRLKENKSQKFVFRGMDRELEKTCGEVKSVNEKLGLKGQAVGHTTWDWMIDLCFGQGAGPAVSLDVSPKECTKRGKMNDSDEACGFKKDTFDKHLDNHESTSMQTKNFAAQSFHWREGGAPERCLLQPYAQIDWDQIENGARLDDDFEIETSKPVAIECFPLISVQELVEAL</sequence>
<feature type="coiled-coil region" evidence="1">
    <location>
        <begin position="269"/>
        <end position="296"/>
    </location>
</feature>
<dbReference type="AlphaFoldDB" id="A0A0G4HR09"/>
<name>A0A0G4HR09_9ALVE</name>
<dbReference type="VEuPathDB" id="CryptoDB:Cvel_8009"/>
<organism evidence="3">
    <name type="scientific">Chromera velia CCMP2878</name>
    <dbReference type="NCBI Taxonomy" id="1169474"/>
    <lineage>
        <taxon>Eukaryota</taxon>
        <taxon>Sar</taxon>
        <taxon>Alveolata</taxon>
        <taxon>Colpodellida</taxon>
        <taxon>Chromeraceae</taxon>
        <taxon>Chromera</taxon>
    </lineage>
</organism>
<gene>
    <name evidence="3" type="ORF">Cvel_8009</name>
</gene>
<proteinExistence type="predicted"/>
<dbReference type="Gene3D" id="3.60.21.10">
    <property type="match status" value="1"/>
</dbReference>
<dbReference type="PANTHER" id="PTHR46546:SF4">
    <property type="entry name" value="SHEWANELLA-LIKE PROTEIN PHOSPHATASE 1"/>
    <property type="match status" value="1"/>
</dbReference>
<feature type="domain" description="Calcineurin-like phosphoesterase" evidence="2">
    <location>
        <begin position="44"/>
        <end position="195"/>
    </location>
</feature>